<dbReference type="AlphaFoldDB" id="A0A6N8SMR9"/>
<dbReference type="GO" id="GO:0016787">
    <property type="term" value="F:hydrolase activity"/>
    <property type="evidence" value="ECO:0007669"/>
    <property type="project" value="UniProtKB-KW"/>
</dbReference>
<dbReference type="InterPro" id="IPR042047">
    <property type="entry name" value="SleB_dom1"/>
</dbReference>
<evidence type="ECO:0000259" key="1">
    <source>
        <dbReference type="Pfam" id="PF07486"/>
    </source>
</evidence>
<evidence type="ECO:0000313" key="2">
    <source>
        <dbReference type="EMBL" id="MXN48160.1"/>
    </source>
</evidence>
<comment type="caution">
    <text evidence="2">The sequence shown here is derived from an EMBL/GenBank/DDBJ whole genome shotgun (WGS) entry which is preliminary data.</text>
</comment>
<protein>
    <submittedName>
        <fullName evidence="2">Cell wall hydrolase</fullName>
    </submittedName>
</protein>
<gene>
    <name evidence="2" type="ORF">GR138_23400</name>
</gene>
<feature type="domain" description="Cell wall hydrolase SleB" evidence="1">
    <location>
        <begin position="340"/>
        <end position="450"/>
    </location>
</feature>
<dbReference type="InterPro" id="IPR011105">
    <property type="entry name" value="Cell_wall_hydrolase_SleB"/>
</dbReference>
<dbReference type="Gene3D" id="1.10.10.2520">
    <property type="entry name" value="Cell wall hydrolase SleB, domain 1"/>
    <property type="match status" value="1"/>
</dbReference>
<dbReference type="EMBL" id="WUMK01000009">
    <property type="protein sequence ID" value="MXN48160.1"/>
    <property type="molecule type" value="Genomic_DNA"/>
</dbReference>
<sequence length="458" mass="50313">MLHFTLTTSRFGPVLRRGGAPIRPFPGRKTRRSSIGGVACACVRSRQLRKRSIRHAGAGRFLEFLKQVQQKCAADLRGKFPREWKIPLALGLGLVASFPTQAAHTDLATYLAGLNRKGGNQTMVLTRSPAGSVHEVEIEFADAMTTGGVESGAGVELPGGVTAALRSEHKGKGGIPDEARVNRRDKKNRIVAVMPVLPPKDFTAGSILERTSSLLSPAFDSGERMAFAKSRIAGKEIEIATAFYKKTPVRKDPGVSPMIADLVTNDKADVLATAYARVEPDYARESPFDSILKPNKELGRFIPDISAEDHAWAATPLPAEVFTAKEQKCLAEGIYFEARGEEVKGQAAVAQVILNRVRNPAYPNTICGVVYQNENWRNRCQFSFACDRIPDLILSPWHWKTAKEIAMAVTAGKIWLEEVGSSTHYHATYVKPPWGRTMKRVAKIGKHIFYRTYGGGWS</sequence>
<dbReference type="Pfam" id="PF07486">
    <property type="entry name" value="Hydrolase_2"/>
    <property type="match status" value="1"/>
</dbReference>
<accession>A0A6N8SMR9</accession>
<name>A0A6N8SMR9_9HYPH</name>
<dbReference type="Proteomes" id="UP000435802">
    <property type="component" value="Unassembled WGS sequence"/>
</dbReference>
<keyword evidence="3" id="KW-1185">Reference proteome</keyword>
<evidence type="ECO:0000313" key="3">
    <source>
        <dbReference type="Proteomes" id="UP000435802"/>
    </source>
</evidence>
<organism evidence="2 3">
    <name type="scientific">Shinella kummerowiae</name>
    <dbReference type="NCBI Taxonomy" id="417745"/>
    <lineage>
        <taxon>Bacteria</taxon>
        <taxon>Pseudomonadati</taxon>
        <taxon>Pseudomonadota</taxon>
        <taxon>Alphaproteobacteria</taxon>
        <taxon>Hyphomicrobiales</taxon>
        <taxon>Rhizobiaceae</taxon>
        <taxon>Shinella</taxon>
    </lineage>
</organism>
<proteinExistence type="predicted"/>
<keyword evidence="2" id="KW-0378">Hydrolase</keyword>
<dbReference type="OrthoDB" id="9785345at2"/>
<reference evidence="2 3" key="1">
    <citation type="submission" date="2019-12" db="EMBL/GenBank/DDBJ databases">
        <title>Shinella kummerowiae sp. nov., a symbiotic bacterium isolated from root nodules of the herbal legume Kummerowia stipulacea.</title>
        <authorList>
            <person name="Gao J."/>
        </authorList>
    </citation>
    <scope>NUCLEOTIDE SEQUENCE [LARGE SCALE GENOMIC DNA]</scope>
    <source>
        <strain evidence="2 3">CCBAU 25048</strain>
    </source>
</reference>